<reference evidence="2" key="1">
    <citation type="submission" date="2016-02" db="EMBL/GenBank/DDBJ databases">
        <title>WGS assembly of Manihot esculenta.</title>
        <authorList>
            <person name="Bredeson J.V."/>
            <person name="Prochnik S.E."/>
            <person name="Lyons J.B."/>
            <person name="Schmutz J."/>
            <person name="Grimwood J."/>
            <person name="Vrebalov J."/>
            <person name="Bart R.S."/>
            <person name="Amuge T."/>
            <person name="Ferguson M.E."/>
            <person name="Green R."/>
            <person name="Putnam N."/>
            <person name="Stites J."/>
            <person name="Rounsley S."/>
            <person name="Rokhsar D.S."/>
        </authorList>
    </citation>
    <scope>NUCLEOTIDE SEQUENCE [LARGE SCALE GENOMIC DNA]</scope>
    <source>
        <tissue evidence="2">Leaf</tissue>
    </source>
</reference>
<keyword evidence="1" id="KW-0472">Membrane</keyword>
<protein>
    <submittedName>
        <fullName evidence="2">Uncharacterized protein</fullName>
    </submittedName>
</protein>
<accession>A0A251L2E1</accession>
<dbReference type="AlphaFoldDB" id="A0A251L2E1"/>
<feature type="transmembrane region" description="Helical" evidence="1">
    <location>
        <begin position="28"/>
        <end position="50"/>
    </location>
</feature>
<evidence type="ECO:0000256" key="1">
    <source>
        <dbReference type="SAM" id="Phobius"/>
    </source>
</evidence>
<dbReference type="EMBL" id="CM004392">
    <property type="protein sequence ID" value="OAY47169.1"/>
    <property type="molecule type" value="Genomic_DNA"/>
</dbReference>
<organism evidence="2">
    <name type="scientific">Manihot esculenta</name>
    <name type="common">Cassava</name>
    <name type="synonym">Jatropha manihot</name>
    <dbReference type="NCBI Taxonomy" id="3983"/>
    <lineage>
        <taxon>Eukaryota</taxon>
        <taxon>Viridiplantae</taxon>
        <taxon>Streptophyta</taxon>
        <taxon>Embryophyta</taxon>
        <taxon>Tracheophyta</taxon>
        <taxon>Spermatophyta</taxon>
        <taxon>Magnoliopsida</taxon>
        <taxon>eudicotyledons</taxon>
        <taxon>Gunneridae</taxon>
        <taxon>Pentapetalae</taxon>
        <taxon>rosids</taxon>
        <taxon>fabids</taxon>
        <taxon>Malpighiales</taxon>
        <taxon>Euphorbiaceae</taxon>
        <taxon>Crotonoideae</taxon>
        <taxon>Manihoteae</taxon>
        <taxon>Manihot</taxon>
    </lineage>
</organism>
<evidence type="ECO:0000313" key="2">
    <source>
        <dbReference type="EMBL" id="OAY47169.1"/>
    </source>
</evidence>
<name>A0A251L2E1_MANES</name>
<dbReference type="EMBL" id="CM004392">
    <property type="protein sequence ID" value="OAY47170.1"/>
    <property type="molecule type" value="Genomic_DNA"/>
</dbReference>
<keyword evidence="1" id="KW-1133">Transmembrane helix</keyword>
<proteinExistence type="predicted"/>
<gene>
    <name evidence="2" type="ORF">MANES_06G057700</name>
</gene>
<keyword evidence="1" id="KW-0812">Transmembrane</keyword>
<sequence length="61" mass="7184">MVLALSLVAVIICKELEPLAVVHPDNFIFRLWTPSMFCLTTALFIYILFVEMHWKQLLLKY</sequence>